<dbReference type="GO" id="GO:0045944">
    <property type="term" value="P:positive regulation of transcription by RNA polymerase II"/>
    <property type="evidence" value="ECO:0007669"/>
    <property type="project" value="InterPro"/>
</dbReference>
<keyword evidence="3" id="KW-0805">Transcription regulation</keyword>
<keyword evidence="2" id="KW-0217">Developmental protein</keyword>
<dbReference type="AlphaFoldDB" id="A0A9N9QRT5"/>
<evidence type="ECO:0000256" key="6">
    <source>
        <dbReference type="RuleBase" id="RU000682"/>
    </source>
</evidence>
<keyword evidence="9" id="KW-1185">Reference proteome</keyword>
<evidence type="ECO:0000256" key="3">
    <source>
        <dbReference type="ARBA" id="ARBA00023015"/>
    </source>
</evidence>
<dbReference type="InterPro" id="IPR001356">
    <property type="entry name" value="HD"/>
</dbReference>
<dbReference type="GO" id="GO:0005634">
    <property type="term" value="C:nucleus"/>
    <property type="evidence" value="ECO:0007669"/>
    <property type="project" value="UniProtKB-SubCell"/>
</dbReference>
<dbReference type="PANTHER" id="PTHR24328:SF7">
    <property type="entry name" value="BUTTONLESS"/>
    <property type="match status" value="1"/>
</dbReference>
<dbReference type="EMBL" id="OU892284">
    <property type="protein sequence ID" value="CAG9772623.1"/>
    <property type="molecule type" value="Genomic_DNA"/>
</dbReference>
<sequence length="209" mass="25096">MNLALLQITMELNPTSYEEESSQSTSNPLNIFYHDFSRTIETYPNIKQNEYFYMPPQANYERFDSFDHNQDLQNYWNIQQKHWCNSDNNNQFSESDEFRKPHEDFQEDTMDFGLNSNEEDYANALVNVQDIEFSRNESKEQIYVNKPRKERTAFTKNQIRDLEKEFLRSNYLTRLRRYEIAVALDLTERQKKSLGLLCSRSKSGFKIEE</sequence>
<evidence type="ECO:0000256" key="1">
    <source>
        <dbReference type="ARBA" id="ARBA00004123"/>
    </source>
</evidence>
<comment type="subcellular location">
    <subcellularLocation>
        <location evidence="1 5 6">Nucleus</location>
    </subcellularLocation>
</comment>
<dbReference type="Pfam" id="PF00046">
    <property type="entry name" value="Homeodomain"/>
    <property type="match status" value="1"/>
</dbReference>
<dbReference type="CDD" id="cd00086">
    <property type="entry name" value="homeodomain"/>
    <property type="match status" value="1"/>
</dbReference>
<feature type="DNA-binding region" description="Homeobox" evidence="5">
    <location>
        <begin position="147"/>
        <end position="191"/>
    </location>
</feature>
<dbReference type="SUPFAM" id="SSF46689">
    <property type="entry name" value="Homeodomain-like"/>
    <property type="match status" value="1"/>
</dbReference>
<feature type="domain" description="Homeobox" evidence="7">
    <location>
        <begin position="145"/>
        <end position="190"/>
    </location>
</feature>
<dbReference type="GO" id="GO:0000981">
    <property type="term" value="F:DNA-binding transcription factor activity, RNA polymerase II-specific"/>
    <property type="evidence" value="ECO:0007669"/>
    <property type="project" value="TreeGrafter"/>
</dbReference>
<proteinExistence type="predicted"/>
<name>A0A9N9QRT5_9CUCU</name>
<reference evidence="8" key="1">
    <citation type="submission" date="2022-01" db="EMBL/GenBank/DDBJ databases">
        <authorList>
            <person name="King R."/>
        </authorList>
    </citation>
    <scope>NUCLEOTIDE SEQUENCE</scope>
</reference>
<evidence type="ECO:0000313" key="9">
    <source>
        <dbReference type="Proteomes" id="UP001152799"/>
    </source>
</evidence>
<evidence type="ECO:0000256" key="5">
    <source>
        <dbReference type="PROSITE-ProRule" id="PRU00108"/>
    </source>
</evidence>
<protein>
    <recommendedName>
        <fullName evidence="7">Homeobox domain-containing protein</fullName>
    </recommendedName>
</protein>
<evidence type="ECO:0000256" key="4">
    <source>
        <dbReference type="ARBA" id="ARBA00023163"/>
    </source>
</evidence>
<dbReference type="PANTHER" id="PTHR24328">
    <property type="entry name" value="HOMEOBOX PROTEIN MOX"/>
    <property type="match status" value="1"/>
</dbReference>
<dbReference type="Proteomes" id="UP001152799">
    <property type="component" value="Chromosome 8"/>
</dbReference>
<keyword evidence="5 6" id="KW-0371">Homeobox</keyword>
<evidence type="ECO:0000259" key="7">
    <source>
        <dbReference type="PROSITE" id="PS50071"/>
    </source>
</evidence>
<keyword evidence="4" id="KW-0804">Transcription</keyword>
<dbReference type="OrthoDB" id="6159439at2759"/>
<dbReference type="SMART" id="SM00389">
    <property type="entry name" value="HOX"/>
    <property type="match status" value="1"/>
</dbReference>
<dbReference type="PROSITE" id="PS50071">
    <property type="entry name" value="HOMEOBOX_2"/>
    <property type="match status" value="1"/>
</dbReference>
<organism evidence="8 9">
    <name type="scientific">Ceutorhynchus assimilis</name>
    <name type="common">cabbage seed weevil</name>
    <dbReference type="NCBI Taxonomy" id="467358"/>
    <lineage>
        <taxon>Eukaryota</taxon>
        <taxon>Metazoa</taxon>
        <taxon>Ecdysozoa</taxon>
        <taxon>Arthropoda</taxon>
        <taxon>Hexapoda</taxon>
        <taxon>Insecta</taxon>
        <taxon>Pterygota</taxon>
        <taxon>Neoptera</taxon>
        <taxon>Endopterygota</taxon>
        <taxon>Coleoptera</taxon>
        <taxon>Polyphaga</taxon>
        <taxon>Cucujiformia</taxon>
        <taxon>Curculionidae</taxon>
        <taxon>Ceutorhynchinae</taxon>
        <taxon>Ceutorhynchus</taxon>
    </lineage>
</organism>
<dbReference type="InterPro" id="IPR009057">
    <property type="entry name" value="Homeodomain-like_sf"/>
</dbReference>
<keyword evidence="5 6" id="KW-0539">Nucleus</keyword>
<keyword evidence="5 6" id="KW-0238">DNA-binding</keyword>
<evidence type="ECO:0000256" key="2">
    <source>
        <dbReference type="ARBA" id="ARBA00022473"/>
    </source>
</evidence>
<dbReference type="InterPro" id="IPR042634">
    <property type="entry name" value="MOX-1/MOX-2"/>
</dbReference>
<dbReference type="GO" id="GO:0000978">
    <property type="term" value="F:RNA polymerase II cis-regulatory region sequence-specific DNA binding"/>
    <property type="evidence" value="ECO:0007669"/>
    <property type="project" value="TreeGrafter"/>
</dbReference>
<accession>A0A9N9QRT5</accession>
<evidence type="ECO:0000313" key="8">
    <source>
        <dbReference type="EMBL" id="CAG9772623.1"/>
    </source>
</evidence>
<dbReference type="Gene3D" id="1.10.10.60">
    <property type="entry name" value="Homeodomain-like"/>
    <property type="match status" value="1"/>
</dbReference>
<gene>
    <name evidence="8" type="ORF">CEUTPL_LOCUS13029</name>
</gene>